<name>A0AAU8D1D8_9HYPH</name>
<dbReference type="InterPro" id="IPR025668">
    <property type="entry name" value="Tnp_DDE_dom"/>
</dbReference>
<accession>A0AAU8D1D8</accession>
<evidence type="ECO:0000259" key="1">
    <source>
        <dbReference type="Pfam" id="PF13586"/>
    </source>
</evidence>
<dbReference type="AlphaFoldDB" id="A0AAU8D1D8"/>
<evidence type="ECO:0000313" key="2">
    <source>
        <dbReference type="EMBL" id="XCG52671.1"/>
    </source>
</evidence>
<feature type="domain" description="Transposase DDE" evidence="1">
    <location>
        <begin position="88"/>
        <end position="169"/>
    </location>
</feature>
<reference evidence="2" key="1">
    <citation type="submission" date="2024-06" db="EMBL/GenBank/DDBJ databases">
        <title>Mesorhizobium karijinii sp. nov., a symbiont of the iconic Swainsona formosa from arid Australia.</title>
        <authorList>
            <person name="Hill Y.J."/>
            <person name="Watkin E.L.J."/>
            <person name="O'Hara G.W."/>
            <person name="Terpolilli J."/>
            <person name="Tye M.L."/>
            <person name="Kohlmeier M.G."/>
        </authorList>
    </citation>
    <scope>NUCLEOTIDE SEQUENCE</scope>
    <source>
        <strain evidence="2">WSM2240</strain>
        <plasmid evidence="2">pMk2240A</plasmid>
    </source>
</reference>
<dbReference type="RefSeq" id="WP_353646911.1">
    <property type="nucleotide sequence ID" value="NZ_CP159256.1"/>
</dbReference>
<organism evidence="2">
    <name type="scientific">Mesorhizobium sp. WSM2240</name>
    <dbReference type="NCBI Taxonomy" id="3228851"/>
    <lineage>
        <taxon>Bacteria</taxon>
        <taxon>Pseudomonadati</taxon>
        <taxon>Pseudomonadota</taxon>
        <taxon>Alphaproteobacteria</taxon>
        <taxon>Hyphomicrobiales</taxon>
        <taxon>Phyllobacteriaceae</taxon>
        <taxon>Mesorhizobium</taxon>
    </lineage>
</organism>
<dbReference type="PANTHER" id="PTHR30007">
    <property type="entry name" value="PHP DOMAIN PROTEIN"/>
    <property type="match status" value="1"/>
</dbReference>
<dbReference type="Pfam" id="PF13586">
    <property type="entry name" value="DDE_Tnp_1_2"/>
    <property type="match status" value="1"/>
</dbReference>
<geneLocation type="plasmid" evidence="2">
    <name>pMk2240A</name>
</geneLocation>
<dbReference type="NCBIfam" id="NF033580">
    <property type="entry name" value="transpos_IS5_3"/>
    <property type="match status" value="1"/>
</dbReference>
<dbReference type="EMBL" id="CP159256">
    <property type="protein sequence ID" value="XCG52671.1"/>
    <property type="molecule type" value="Genomic_DNA"/>
</dbReference>
<proteinExistence type="predicted"/>
<gene>
    <name evidence="2" type="ORF">ABVK50_32645</name>
</gene>
<keyword evidence="2" id="KW-0614">Plasmid</keyword>
<dbReference type="PANTHER" id="PTHR30007:SF1">
    <property type="entry name" value="BLR1914 PROTEIN"/>
    <property type="match status" value="1"/>
</dbReference>
<sequence>MFHALANAGGPPAELLIGSSAVRAHRCAAGGKGGSKIRPSVVREADHQNPCSDGWIVPAGCLLLTGGQVADCTAGALLIEQMPAAPILHADKGYDSNAIREQVRGRGAFANIPPKANRKWKNCFSPFLYRDRNAFERMFCRIKDFRRIATRYDRLARNFLAAVCIAATVSYWL</sequence>
<protein>
    <submittedName>
        <fullName evidence="2">IS5 family transposase</fullName>
    </submittedName>
</protein>